<evidence type="ECO:0000313" key="8">
    <source>
        <dbReference type="Proteomes" id="UP000574104"/>
    </source>
</evidence>
<dbReference type="InterPro" id="IPR013783">
    <property type="entry name" value="Ig-like_fold"/>
</dbReference>
<dbReference type="InterPro" id="IPR046746">
    <property type="entry name" value="Big_15"/>
</dbReference>
<feature type="domain" description="Bacterial Ig" evidence="3">
    <location>
        <begin position="408"/>
        <end position="490"/>
    </location>
</feature>
<proteinExistence type="predicted"/>
<organism evidence="6 8">
    <name type="scientific">Listeria booriae</name>
    <dbReference type="NCBI Taxonomy" id="1552123"/>
    <lineage>
        <taxon>Bacteria</taxon>
        <taxon>Bacillati</taxon>
        <taxon>Bacillota</taxon>
        <taxon>Bacilli</taxon>
        <taxon>Bacillales</taxon>
        <taxon>Listeriaceae</taxon>
        <taxon>Listeria</taxon>
    </lineage>
</organism>
<dbReference type="Pfam" id="PF20622">
    <property type="entry name" value="Big_15"/>
    <property type="match status" value="7"/>
</dbReference>
<dbReference type="EMBL" id="JAARSH010000006">
    <property type="protein sequence ID" value="MBC1616569.1"/>
    <property type="molecule type" value="Genomic_DNA"/>
</dbReference>
<evidence type="ECO:0000313" key="6">
    <source>
        <dbReference type="EMBL" id="MBC1616569.1"/>
    </source>
</evidence>
<feature type="domain" description="Bacterial Ig" evidence="4">
    <location>
        <begin position="1105"/>
        <end position="1185"/>
    </location>
</feature>
<feature type="domain" description="Bacterial Ig" evidence="4">
    <location>
        <begin position="1017"/>
        <end position="1097"/>
    </location>
</feature>
<protein>
    <recommendedName>
        <fullName evidence="9">Modifier protein of major autolysin LytC</fullName>
    </recommendedName>
</protein>
<dbReference type="Proteomes" id="UP000544413">
    <property type="component" value="Unassembled WGS sequence"/>
</dbReference>
<feature type="domain" description="Bacterial Ig" evidence="4">
    <location>
        <begin position="741"/>
        <end position="822"/>
    </location>
</feature>
<dbReference type="RefSeq" id="WP_185405510.1">
    <property type="nucleotide sequence ID" value="NZ_JAARPT010000002.1"/>
</dbReference>
<evidence type="ECO:0000256" key="2">
    <source>
        <dbReference type="SAM" id="SignalP"/>
    </source>
</evidence>
<feature type="domain" description="Bacterial Ig" evidence="3">
    <location>
        <begin position="493"/>
        <end position="572"/>
    </location>
</feature>
<feature type="domain" description="Bacterial Ig" evidence="4">
    <location>
        <begin position="1193"/>
        <end position="1273"/>
    </location>
</feature>
<evidence type="ECO:0008006" key="9">
    <source>
        <dbReference type="Google" id="ProtNLM"/>
    </source>
</evidence>
<dbReference type="InterPro" id="IPR041498">
    <property type="entry name" value="Big_6"/>
</dbReference>
<evidence type="ECO:0000259" key="3">
    <source>
        <dbReference type="Pfam" id="PF17936"/>
    </source>
</evidence>
<feature type="domain" description="Bacterial Ig" evidence="4">
    <location>
        <begin position="925"/>
        <end position="1004"/>
    </location>
</feature>
<keyword evidence="2" id="KW-0732">Signal</keyword>
<feature type="domain" description="Bacterial Ig" evidence="3">
    <location>
        <begin position="657"/>
        <end position="734"/>
    </location>
</feature>
<feature type="compositionally biased region" description="Low complexity" evidence="1">
    <location>
        <begin position="670"/>
        <end position="679"/>
    </location>
</feature>
<feature type="signal peptide" evidence="2">
    <location>
        <begin position="1"/>
        <end position="34"/>
    </location>
</feature>
<feature type="domain" description="Bacterial Ig" evidence="4">
    <location>
        <begin position="833"/>
        <end position="913"/>
    </location>
</feature>
<gene>
    <name evidence="5" type="ORF">HB836_03860</name>
    <name evidence="6" type="ORF">HB904_10240</name>
</gene>
<dbReference type="Proteomes" id="UP000574104">
    <property type="component" value="Unassembled WGS sequence"/>
</dbReference>
<comment type="caution">
    <text evidence="6">The sequence shown here is derived from an EMBL/GenBank/DDBJ whole genome shotgun (WGS) entry which is preliminary data.</text>
</comment>
<feature type="domain" description="Bacterial Ig" evidence="3">
    <location>
        <begin position="578"/>
        <end position="653"/>
    </location>
</feature>
<feature type="region of interest" description="Disordered" evidence="1">
    <location>
        <begin position="658"/>
        <end position="681"/>
    </location>
</feature>
<dbReference type="Pfam" id="PF17936">
    <property type="entry name" value="Big_6"/>
    <property type="match status" value="4"/>
</dbReference>
<reference evidence="7 8" key="1">
    <citation type="submission" date="2020-03" db="EMBL/GenBank/DDBJ databases">
        <title>Soil Listeria distribution.</title>
        <authorList>
            <person name="Liao J."/>
            <person name="Wiedmann M."/>
        </authorList>
    </citation>
    <scope>NUCLEOTIDE SEQUENCE [LARGE SCALE GENOMIC DNA]</scope>
    <source>
        <strain evidence="6 8">FSL L7-1299</strain>
        <strain evidence="5 7">FSL L7-1658</strain>
    </source>
</reference>
<evidence type="ECO:0000313" key="7">
    <source>
        <dbReference type="Proteomes" id="UP000544413"/>
    </source>
</evidence>
<evidence type="ECO:0000313" key="5">
    <source>
        <dbReference type="EMBL" id="MBC1400722.1"/>
    </source>
</evidence>
<dbReference type="EMBL" id="JAARPT010000002">
    <property type="protein sequence ID" value="MBC1400722.1"/>
    <property type="molecule type" value="Genomic_DNA"/>
</dbReference>
<evidence type="ECO:0000259" key="4">
    <source>
        <dbReference type="Pfam" id="PF20622"/>
    </source>
</evidence>
<sequence length="1363" mass="141474">MSKNQTMKKVAMAVVAANVVASSLITAMPAKSMAAENDGSTVAGNQAETKLQSGLKATANLLQNSQFVRADNNLAGWQPAYSQLPANRGTISSTFVNSSGYTPQIGKKWLDLNGTSGQASISPNGDNTIQIYHRSQGLTGIYQTIKTVPGKTYTINYSQKVDYYAGGDVQPWVVALARNTNSGSEVASFIDGSLAATHANTFVAQENETDIYLSTGLDTKTTGRETYITLSNVSVTGAGSEKLSTPTMNIIDTKSDKLTGNIPGAIDSLKEVQIYKNGVFLQNATINGSAFELNLPSKTVGDVYTAYAVDVWGVKSDGVSKTVVQAPIATPSINLLTSKSTTASGTGEAGSTLTFKANGIEYSTTVTSNGTWSITIPKQAADTVVEATSVLNGVSSAKATATVTYEGPNAPVLDNVTNTSTRVTGTGDPGNTITIKVKTGDSSISYGGTIDDFGEFSVNIDTPEAGAIVEAIAKDSSNTLSQKTTKTVLDVIAPDAPSVNAVKDTDTVISGTGEANCDVAVKLPSGGIIEGRTNSEGTFSITIPKQAIGAHIEVSLTDEAGNKGAATTVTVQADTLANPTVNRVSNQDTKVTGTGVAGATVTVKANNMTYTDTVKADGTYEVTVPKLAAGTNVAVEQTKAGKTSGSVTTIVQDDRTPAAPVVNPVKDSDTTVTGTGTPGDSIQVTTPDGSHYGAIVADNGTWSVTIPVQEAGAKIDVTATASNGNTSPKTDITIAQTPQSGTLTTKDFTIGKDQYIVGNFTGDVKNFRVTIGSNVYVGGSIDKVKGTYTFYALDKATKEGTFKIEALDKYGNVLQTKTANIVKANSDNTPGVGTVSANPFVIGQDKNVTGTVTGAVASVELVYNGQTYKGGTVSNGQFNFYALDKITDKTKAAVINAYDAKGNKIATSNVSLSNKGDNDNTPGTGTVSAKAFVIHQDKNVTGTFTGDVKSIKLVYNGVTYSGGTVANGNFSFYALDKITDKSKAARIDGYDAKGNKIATSAIALSDSQDSTSGVGTGTVTANDFNVGTDTNITGAFTGDVTSIKVRVDGTVYSGGTLANGNFTFYAKDKINNTNQVVFVDGYDRNGNKIATSAVTVAKVLPVTAGTITPNMFTIATDKYLTASYTGDVKTVSVTINGTKYTGGTVSNGQVNFYIGNKITSPSDEVIIEAYDAYGRSLQRKTVPVQQTAPETTGTVTPDTFTTPGDKYLTGSYTGIVKSVIVTINGTEYQGGTVEDGKINFWIGDKISKTSDVVTIKGLDKDGNILDTKTVNIAAAKPEVGTITPANFSFKTSAIKGTYTGNAKSLRVTVNGVALPVGGTVANGNFNYYVGLQDKVSSKSDTVKIALLDKNGLVMDEQNVTIVD</sequence>
<evidence type="ECO:0000256" key="1">
    <source>
        <dbReference type="SAM" id="MobiDB-lite"/>
    </source>
</evidence>
<feature type="domain" description="Bacterial Ig" evidence="4">
    <location>
        <begin position="1280"/>
        <end position="1362"/>
    </location>
</feature>
<accession>A0A842AF61</accession>
<dbReference type="NCBIfam" id="NF033510">
    <property type="entry name" value="Ca_tandemer"/>
    <property type="match status" value="4"/>
</dbReference>
<dbReference type="Gene3D" id="2.60.40.10">
    <property type="entry name" value="Immunoglobulins"/>
    <property type="match status" value="5"/>
</dbReference>
<name>A0A842AF61_9LIST</name>
<feature type="chain" id="PRO_5036240939" description="Modifier protein of major autolysin LytC" evidence="2">
    <location>
        <begin position="35"/>
        <end position="1363"/>
    </location>
</feature>